<accession>A0ABP2YSW2</accession>
<keyword evidence="3" id="KW-1185">Reference proteome</keyword>
<evidence type="ECO:0000313" key="2">
    <source>
        <dbReference type="EMBL" id="ERS93178.1"/>
    </source>
</evidence>
<sequence>MMTNTNSIYRIKEWILNEIEEGNLQPGDPFPSTLSIAREVNAKTDDVYDAVDELITEQVLTQNFEATASVKTSQPFFYPLDKLLSISKMIENEGYKAGTIFMNLDQQPATMYDRKALDLKEGEFVTLIERIRTADGSPVVYCLDKVATSYLTCAAFQAHDESILTAIKAFADISIAYSETEIESVSYEPKVSEALESAPNEALMLLRQIHYDHQNRPILYSYNYFKSEVVKFKTIRKIEEN</sequence>
<dbReference type="SUPFAM" id="SSF46785">
    <property type="entry name" value="Winged helix' DNA-binding domain"/>
    <property type="match status" value="1"/>
</dbReference>
<gene>
    <name evidence="2" type="ORF">SSIM_07800</name>
</gene>
<feature type="domain" description="UbiC transcription regulator-associated" evidence="1">
    <location>
        <begin position="92"/>
        <end position="231"/>
    </location>
</feature>
<reference evidence="2 3" key="1">
    <citation type="journal article" date="2013" name="Genome Announc.">
        <title>Draft Genome Sequence of Staphylococcus simulans UMC-CNS-990, Isolated from a Case of Chronic Bovine Mastitis.</title>
        <authorList>
            <person name="Calcutt M.J."/>
            <person name="Foecking M.F."/>
            <person name="Hsieh H.Y."/>
            <person name="Perry J."/>
            <person name="Stewart G.C."/>
            <person name="Middleton J.R."/>
        </authorList>
    </citation>
    <scope>NUCLEOTIDE SEQUENCE [LARGE SCALE GENOMIC DNA]</scope>
    <source>
        <strain evidence="2 3">UMC-CNS-990</strain>
    </source>
</reference>
<dbReference type="PANTHER" id="PTHR44846">
    <property type="entry name" value="MANNOSYL-D-GLYCERATE TRANSPORT/METABOLISM SYSTEM REPRESSOR MNGR-RELATED"/>
    <property type="match status" value="1"/>
</dbReference>
<organism evidence="2 3">
    <name type="scientific">Staphylococcus simulans UMC-CNS-990</name>
    <dbReference type="NCBI Taxonomy" id="1405498"/>
    <lineage>
        <taxon>Bacteria</taxon>
        <taxon>Bacillati</taxon>
        <taxon>Bacillota</taxon>
        <taxon>Bacilli</taxon>
        <taxon>Bacillales</taxon>
        <taxon>Staphylococcaceae</taxon>
        <taxon>Staphylococcus</taxon>
    </lineage>
</organism>
<dbReference type="InterPro" id="IPR011663">
    <property type="entry name" value="UTRA"/>
</dbReference>
<dbReference type="SMART" id="SM00866">
    <property type="entry name" value="UTRA"/>
    <property type="match status" value="1"/>
</dbReference>
<dbReference type="InterPro" id="IPR028978">
    <property type="entry name" value="Chorismate_lyase_/UTRA_dom_sf"/>
</dbReference>
<dbReference type="Gene3D" id="1.10.10.10">
    <property type="entry name" value="Winged helix-like DNA-binding domain superfamily/Winged helix DNA-binding domain"/>
    <property type="match status" value="1"/>
</dbReference>
<dbReference type="InterPro" id="IPR036388">
    <property type="entry name" value="WH-like_DNA-bd_sf"/>
</dbReference>
<dbReference type="Proteomes" id="UP000017131">
    <property type="component" value="Unassembled WGS sequence"/>
</dbReference>
<comment type="caution">
    <text evidence="2">The sequence shown here is derived from an EMBL/GenBank/DDBJ whole genome shotgun (WGS) entry which is preliminary data.</text>
</comment>
<dbReference type="Pfam" id="PF07702">
    <property type="entry name" value="UTRA"/>
    <property type="match status" value="1"/>
</dbReference>
<dbReference type="SUPFAM" id="SSF64288">
    <property type="entry name" value="Chorismate lyase-like"/>
    <property type="match status" value="1"/>
</dbReference>
<proteinExistence type="predicted"/>
<dbReference type="PANTHER" id="PTHR44846:SF17">
    <property type="entry name" value="GNTR-FAMILY TRANSCRIPTIONAL REGULATOR"/>
    <property type="match status" value="1"/>
</dbReference>
<dbReference type="InterPro" id="IPR050679">
    <property type="entry name" value="Bact_HTH_transcr_reg"/>
</dbReference>
<dbReference type="Gene3D" id="3.40.1410.10">
    <property type="entry name" value="Chorismate lyase-like"/>
    <property type="match status" value="1"/>
</dbReference>
<dbReference type="EMBL" id="AXDY01000006">
    <property type="protein sequence ID" value="ERS93178.1"/>
    <property type="molecule type" value="Genomic_DNA"/>
</dbReference>
<protein>
    <submittedName>
        <fullName evidence="2">Transcriptional regulator</fullName>
    </submittedName>
</protein>
<evidence type="ECO:0000313" key="3">
    <source>
        <dbReference type="Proteomes" id="UP000017131"/>
    </source>
</evidence>
<name>A0ABP2YSW2_STASI</name>
<dbReference type="InterPro" id="IPR036390">
    <property type="entry name" value="WH_DNA-bd_sf"/>
</dbReference>
<evidence type="ECO:0000259" key="1">
    <source>
        <dbReference type="SMART" id="SM00866"/>
    </source>
</evidence>